<name>A0A5K3FAB0_MESCO</name>
<proteinExistence type="predicted"/>
<feature type="region of interest" description="Disordered" evidence="1">
    <location>
        <begin position="1"/>
        <end position="32"/>
    </location>
</feature>
<reference evidence="2 3" key="1">
    <citation type="submission" date="2019-11" db="UniProtKB">
        <authorList>
            <consortium name="WormBaseParasite"/>
        </authorList>
    </citation>
    <scope>IDENTIFICATION</scope>
</reference>
<sequence>MSTTACSKLSTSGKGGMWSQSPMATPTESTRRTPTLLLSSLLRKVPLPLPLPKKLFYQLRHKREYSITVGRIMRQAPQTRLASHLSWRKLFLEIVRSQRTTSPPPPLRNLQGGLVQPTSWRRPHSSPERRRRRPRGPPRCPPSAPAPSSARGRAIPSRRQLTASRKVISQCDVEAVQNRTLAMESSFHVL</sequence>
<feature type="compositionally biased region" description="Low complexity" evidence="1">
    <location>
        <begin position="146"/>
        <end position="159"/>
    </location>
</feature>
<accession>A0A5K3FAB0</accession>
<feature type="compositionally biased region" description="Polar residues" evidence="1">
    <location>
        <begin position="1"/>
        <end position="28"/>
    </location>
</feature>
<dbReference type="AlphaFoldDB" id="A0A5K3FAB0"/>
<evidence type="ECO:0000313" key="2">
    <source>
        <dbReference type="WBParaSite" id="MCU_006821-RB"/>
    </source>
</evidence>
<evidence type="ECO:0000256" key="1">
    <source>
        <dbReference type="SAM" id="MobiDB-lite"/>
    </source>
</evidence>
<evidence type="ECO:0000313" key="3">
    <source>
        <dbReference type="WBParaSite" id="MCU_006821-RC"/>
    </source>
</evidence>
<protein>
    <submittedName>
        <fullName evidence="2 3">Rab-GAP TBC domain-containing protein</fullName>
    </submittedName>
</protein>
<feature type="region of interest" description="Disordered" evidence="1">
    <location>
        <begin position="99"/>
        <end position="163"/>
    </location>
</feature>
<dbReference type="WBParaSite" id="MCU_006821-RC">
    <property type="protein sequence ID" value="MCU_006821-RC"/>
    <property type="gene ID" value="MCU_006821"/>
</dbReference>
<organism evidence="3">
    <name type="scientific">Mesocestoides corti</name>
    <name type="common">Flatworm</name>
    <dbReference type="NCBI Taxonomy" id="53468"/>
    <lineage>
        <taxon>Eukaryota</taxon>
        <taxon>Metazoa</taxon>
        <taxon>Spiralia</taxon>
        <taxon>Lophotrochozoa</taxon>
        <taxon>Platyhelminthes</taxon>
        <taxon>Cestoda</taxon>
        <taxon>Eucestoda</taxon>
        <taxon>Cyclophyllidea</taxon>
        <taxon>Mesocestoididae</taxon>
        <taxon>Mesocestoides</taxon>
    </lineage>
</organism>
<feature type="compositionally biased region" description="Basic residues" evidence="1">
    <location>
        <begin position="121"/>
        <end position="136"/>
    </location>
</feature>
<dbReference type="WBParaSite" id="MCU_006821-RB">
    <property type="protein sequence ID" value="MCU_006821-RB"/>
    <property type="gene ID" value="MCU_006821"/>
</dbReference>